<reference evidence="2" key="1">
    <citation type="submission" date="2023-03" db="EMBL/GenBank/DDBJ databases">
        <authorList>
            <person name="Steffen K."/>
            <person name="Cardenas P."/>
        </authorList>
    </citation>
    <scope>NUCLEOTIDE SEQUENCE</scope>
</reference>
<keyword evidence="3" id="KW-1185">Reference proteome</keyword>
<sequence length="95" mass="10710">MTQSIVIQVGQCGNQIGCRFWDLALREHAQYSKAGAYDEPLSSFFRNTDTRHGVQRDIPLGEGKGRIGMLKARVSSDCVLFVQYRSYQYASSLQC</sequence>
<dbReference type="InterPro" id="IPR003008">
    <property type="entry name" value="Tubulin_FtsZ_GTPase"/>
</dbReference>
<gene>
    <name evidence="2" type="ORF">GBAR_LOCUS1445</name>
</gene>
<dbReference type="Pfam" id="PF00091">
    <property type="entry name" value="Tubulin"/>
    <property type="match status" value="1"/>
</dbReference>
<organism evidence="2 3">
    <name type="scientific">Geodia barretti</name>
    <name type="common">Barrett's horny sponge</name>
    <dbReference type="NCBI Taxonomy" id="519541"/>
    <lineage>
        <taxon>Eukaryota</taxon>
        <taxon>Metazoa</taxon>
        <taxon>Porifera</taxon>
        <taxon>Demospongiae</taxon>
        <taxon>Heteroscleromorpha</taxon>
        <taxon>Tetractinellida</taxon>
        <taxon>Astrophorina</taxon>
        <taxon>Geodiidae</taxon>
        <taxon>Geodia</taxon>
    </lineage>
</organism>
<proteinExistence type="predicted"/>
<dbReference type="Gene3D" id="3.40.50.1440">
    <property type="entry name" value="Tubulin/FtsZ, GTPase domain"/>
    <property type="match status" value="1"/>
</dbReference>
<evidence type="ECO:0000313" key="3">
    <source>
        <dbReference type="Proteomes" id="UP001174909"/>
    </source>
</evidence>
<dbReference type="AlphaFoldDB" id="A0AA35QX51"/>
<dbReference type="Proteomes" id="UP001174909">
    <property type="component" value="Unassembled WGS sequence"/>
</dbReference>
<dbReference type="GO" id="GO:0005525">
    <property type="term" value="F:GTP binding"/>
    <property type="evidence" value="ECO:0007669"/>
    <property type="project" value="InterPro"/>
</dbReference>
<dbReference type="EMBL" id="CASHTH010000212">
    <property type="protein sequence ID" value="CAI7994429.1"/>
    <property type="molecule type" value="Genomic_DNA"/>
</dbReference>
<feature type="domain" description="Tubulin/FtsZ GTPase" evidence="1">
    <location>
        <begin position="5"/>
        <end position="57"/>
    </location>
</feature>
<dbReference type="SUPFAM" id="SSF52490">
    <property type="entry name" value="Tubulin nucleotide-binding domain-like"/>
    <property type="match status" value="1"/>
</dbReference>
<evidence type="ECO:0000313" key="2">
    <source>
        <dbReference type="EMBL" id="CAI7994429.1"/>
    </source>
</evidence>
<dbReference type="InterPro" id="IPR036525">
    <property type="entry name" value="Tubulin/FtsZ_GTPase_sf"/>
</dbReference>
<comment type="caution">
    <text evidence="2">The sequence shown here is derived from an EMBL/GenBank/DDBJ whole genome shotgun (WGS) entry which is preliminary data.</text>
</comment>
<protein>
    <submittedName>
        <fullName evidence="2">Tubulin epsilon chain</fullName>
    </submittedName>
</protein>
<evidence type="ECO:0000259" key="1">
    <source>
        <dbReference type="Pfam" id="PF00091"/>
    </source>
</evidence>
<name>A0AA35QX51_GEOBA</name>
<feature type="non-terminal residue" evidence="2">
    <location>
        <position position="1"/>
    </location>
</feature>
<accession>A0AA35QX51</accession>